<reference evidence="9 10" key="1">
    <citation type="submission" date="2018-09" db="EMBL/GenBank/DDBJ databases">
        <title>Genomic Encyclopedia of Archaeal and Bacterial Type Strains, Phase II (KMG-II): from individual species to whole genera.</title>
        <authorList>
            <person name="Goeker M."/>
        </authorList>
    </citation>
    <scope>NUCLEOTIDE SEQUENCE [LARGE SCALE GENOMIC DNA]</scope>
    <source>
        <strain evidence="9 10">DSM 27148</strain>
    </source>
</reference>
<dbReference type="Proteomes" id="UP000283387">
    <property type="component" value="Unassembled WGS sequence"/>
</dbReference>
<protein>
    <recommendedName>
        <fullName evidence="8">Putative manganese efflux pump MntP</fullName>
    </recommendedName>
</protein>
<sequence length="187" mass="20398">MFYTTIIILAMGLSVDSFAVSVTSGLSLPKIRFFEAVKLAFLMALFQAAMPVIGWFLEASVRNYIEPVDHWIAFGLLGLLGGKMIIENLRIKEEKKFLDPMIFRVALMLAFATSIDAMAVGFSLAMIMEKLTPIVLIIGSITFIASMLGILIGKKTGPKVSKYAEITGGIILIAIGLKILLEHLQAS</sequence>
<dbReference type="InterPro" id="IPR003810">
    <property type="entry name" value="Mntp/YtaF"/>
</dbReference>
<dbReference type="AlphaFoldDB" id="A0A419VVE8"/>
<accession>A0A419VVE8</accession>
<proteinExistence type="inferred from homology"/>
<evidence type="ECO:0000256" key="3">
    <source>
        <dbReference type="ARBA" id="ARBA00022692"/>
    </source>
</evidence>
<evidence type="ECO:0000313" key="9">
    <source>
        <dbReference type="EMBL" id="RKD86103.1"/>
    </source>
</evidence>
<keyword evidence="6 8" id="KW-0472">Membrane</keyword>
<keyword evidence="5 8" id="KW-0406">Ion transport</keyword>
<comment type="subcellular location">
    <subcellularLocation>
        <location evidence="8">Cell membrane</location>
        <topology evidence="8">Multi-pass membrane protein</topology>
    </subcellularLocation>
</comment>
<evidence type="ECO:0000256" key="5">
    <source>
        <dbReference type="ARBA" id="ARBA00023065"/>
    </source>
</evidence>
<comment type="similarity">
    <text evidence="8">Belongs to the MntP (TC 9.B.29) family.</text>
</comment>
<evidence type="ECO:0000256" key="8">
    <source>
        <dbReference type="HAMAP-Rule" id="MF_01521"/>
    </source>
</evidence>
<dbReference type="GO" id="GO:0005886">
    <property type="term" value="C:plasma membrane"/>
    <property type="evidence" value="ECO:0007669"/>
    <property type="project" value="UniProtKB-SubCell"/>
</dbReference>
<evidence type="ECO:0000256" key="1">
    <source>
        <dbReference type="ARBA" id="ARBA00022448"/>
    </source>
</evidence>
<keyword evidence="1 8" id="KW-0813">Transport</keyword>
<evidence type="ECO:0000256" key="2">
    <source>
        <dbReference type="ARBA" id="ARBA00022475"/>
    </source>
</evidence>
<dbReference type="GO" id="GO:0005384">
    <property type="term" value="F:manganese ion transmembrane transporter activity"/>
    <property type="evidence" value="ECO:0007669"/>
    <property type="project" value="UniProtKB-UniRule"/>
</dbReference>
<dbReference type="InterPro" id="IPR022929">
    <property type="entry name" value="Put_MntP"/>
</dbReference>
<keyword evidence="10" id="KW-1185">Reference proteome</keyword>
<feature type="transmembrane region" description="Helical" evidence="8">
    <location>
        <begin position="134"/>
        <end position="151"/>
    </location>
</feature>
<feature type="transmembrane region" description="Helical" evidence="8">
    <location>
        <begin position="69"/>
        <end position="86"/>
    </location>
</feature>
<name>A0A419VVE8_9BACT</name>
<evidence type="ECO:0000256" key="6">
    <source>
        <dbReference type="ARBA" id="ARBA00023136"/>
    </source>
</evidence>
<evidence type="ECO:0000256" key="4">
    <source>
        <dbReference type="ARBA" id="ARBA00022989"/>
    </source>
</evidence>
<dbReference type="RefSeq" id="WP_120275436.1">
    <property type="nucleotide sequence ID" value="NZ_RAPN01000005.1"/>
</dbReference>
<gene>
    <name evidence="8" type="primary">mntP</name>
    <name evidence="9" type="ORF">BC643_4419</name>
</gene>
<feature type="transmembrane region" description="Helical" evidence="8">
    <location>
        <begin position="107"/>
        <end position="128"/>
    </location>
</feature>
<feature type="transmembrane region" description="Helical" evidence="8">
    <location>
        <begin position="39"/>
        <end position="57"/>
    </location>
</feature>
<feature type="transmembrane region" description="Helical" evidence="8">
    <location>
        <begin position="6"/>
        <end position="27"/>
    </location>
</feature>
<comment type="function">
    <text evidence="8">Probably functions as a manganese efflux pump.</text>
</comment>
<dbReference type="PANTHER" id="PTHR35529">
    <property type="entry name" value="MANGANESE EFFLUX PUMP MNTP-RELATED"/>
    <property type="match status" value="1"/>
</dbReference>
<comment type="caution">
    <text evidence="9">The sequence shown here is derived from an EMBL/GenBank/DDBJ whole genome shotgun (WGS) entry which is preliminary data.</text>
</comment>
<keyword evidence="7 8" id="KW-0464">Manganese</keyword>
<dbReference type="OrthoDB" id="9811590at2"/>
<dbReference type="Pfam" id="PF02659">
    <property type="entry name" value="Mntp"/>
    <property type="match status" value="1"/>
</dbReference>
<keyword evidence="3 8" id="KW-0812">Transmembrane</keyword>
<dbReference type="HAMAP" id="MF_01521">
    <property type="entry name" value="MntP_pump"/>
    <property type="match status" value="1"/>
</dbReference>
<dbReference type="EMBL" id="RAPN01000005">
    <property type="protein sequence ID" value="RKD86103.1"/>
    <property type="molecule type" value="Genomic_DNA"/>
</dbReference>
<dbReference type="PANTHER" id="PTHR35529:SF1">
    <property type="entry name" value="MANGANESE EFFLUX PUMP MNTP-RELATED"/>
    <property type="match status" value="1"/>
</dbReference>
<organism evidence="9 10">
    <name type="scientific">Mangrovibacterium diazotrophicum</name>
    <dbReference type="NCBI Taxonomy" id="1261403"/>
    <lineage>
        <taxon>Bacteria</taxon>
        <taxon>Pseudomonadati</taxon>
        <taxon>Bacteroidota</taxon>
        <taxon>Bacteroidia</taxon>
        <taxon>Marinilabiliales</taxon>
        <taxon>Prolixibacteraceae</taxon>
        <taxon>Mangrovibacterium</taxon>
    </lineage>
</organism>
<evidence type="ECO:0000313" key="10">
    <source>
        <dbReference type="Proteomes" id="UP000283387"/>
    </source>
</evidence>
<evidence type="ECO:0000256" key="7">
    <source>
        <dbReference type="ARBA" id="ARBA00023211"/>
    </source>
</evidence>
<keyword evidence="4 8" id="KW-1133">Transmembrane helix</keyword>
<keyword evidence="2 8" id="KW-1003">Cell membrane</keyword>
<feature type="transmembrane region" description="Helical" evidence="8">
    <location>
        <begin position="163"/>
        <end position="181"/>
    </location>
</feature>